<dbReference type="InterPro" id="IPR036226">
    <property type="entry name" value="LipOase_C_sf"/>
</dbReference>
<comment type="function">
    <text evidence="13">Plant lipoxygenase may be involved in a number of diverse aspects of plant physiology including growth and development, pest resistance, and senescence or responses to wounding.</text>
</comment>
<keyword evidence="3 13" id="KW-0444">Lipid biosynthesis</keyword>
<evidence type="ECO:0000256" key="3">
    <source>
        <dbReference type="ARBA" id="ARBA00022516"/>
    </source>
</evidence>
<feature type="domain" description="Lipoxygenase" evidence="15">
    <location>
        <begin position="225"/>
        <end position="922"/>
    </location>
</feature>
<evidence type="ECO:0000256" key="1">
    <source>
        <dbReference type="ARBA" id="ARBA00001962"/>
    </source>
</evidence>
<evidence type="ECO:0000313" key="17">
    <source>
        <dbReference type="RefSeq" id="XP_031395793.1"/>
    </source>
</evidence>
<dbReference type="UniPathway" id="UPA00382"/>
<dbReference type="SUPFAM" id="SSF48484">
    <property type="entry name" value="Lipoxigenase"/>
    <property type="match status" value="1"/>
</dbReference>
<dbReference type="PROSITE" id="PS00081">
    <property type="entry name" value="LIPOXYGENASE_2"/>
    <property type="match status" value="1"/>
</dbReference>
<dbReference type="PRINTS" id="PR00087">
    <property type="entry name" value="LIPOXYGENASE"/>
</dbReference>
<feature type="compositionally biased region" description="Basic and acidic residues" evidence="14">
    <location>
        <begin position="303"/>
        <end position="313"/>
    </location>
</feature>
<comment type="cofactor">
    <cofactor evidence="1 12">
        <name>Fe cation</name>
        <dbReference type="ChEBI" id="CHEBI:24875"/>
    </cofactor>
</comment>
<dbReference type="FunFam" id="1.20.245.10:FF:000002">
    <property type="entry name" value="Lipoxygenase"/>
    <property type="match status" value="1"/>
</dbReference>
<keyword evidence="10" id="KW-0443">Lipid metabolism</keyword>
<keyword evidence="7 12" id="KW-0223">Dioxygenase</keyword>
<dbReference type="PROSITE" id="PS00711">
    <property type="entry name" value="LIPOXYGENASE_1"/>
    <property type="match status" value="1"/>
</dbReference>
<comment type="similarity">
    <text evidence="2 12">Belongs to the lipoxygenase family.</text>
</comment>
<dbReference type="Pfam" id="PF01477">
    <property type="entry name" value="PLAT"/>
    <property type="match status" value="1"/>
</dbReference>
<keyword evidence="4 12" id="KW-0479">Metal-binding</keyword>
<gene>
    <name evidence="17" type="primary">LOC116207074</name>
</gene>
<dbReference type="GO" id="GO:0034440">
    <property type="term" value="P:lipid oxidation"/>
    <property type="evidence" value="ECO:0007669"/>
    <property type="project" value="InterPro"/>
</dbReference>
<keyword evidence="5 13" id="KW-0925">Oxylipin biosynthesis</keyword>
<keyword evidence="11 13" id="KW-0275">Fatty acid biosynthesis</keyword>
<evidence type="ECO:0000256" key="11">
    <source>
        <dbReference type="ARBA" id="ARBA00023160"/>
    </source>
</evidence>
<evidence type="ECO:0000313" key="16">
    <source>
        <dbReference type="Proteomes" id="UP000515151"/>
    </source>
</evidence>
<evidence type="ECO:0000256" key="13">
    <source>
        <dbReference type="RuleBase" id="RU003975"/>
    </source>
</evidence>
<dbReference type="SMART" id="SM00308">
    <property type="entry name" value="LH2"/>
    <property type="match status" value="1"/>
</dbReference>
<dbReference type="GO" id="GO:0046872">
    <property type="term" value="F:metal ion binding"/>
    <property type="evidence" value="ECO:0007669"/>
    <property type="project" value="UniProtKB-UniRule"/>
</dbReference>
<dbReference type="InterPro" id="IPR027433">
    <property type="entry name" value="Lipoxygenase_dom_3"/>
</dbReference>
<dbReference type="InterPro" id="IPR036392">
    <property type="entry name" value="PLAT/LH2_dom_sf"/>
</dbReference>
<dbReference type="Gene3D" id="2.60.60.20">
    <property type="entry name" value="PLAT/LH2 domain"/>
    <property type="match status" value="1"/>
</dbReference>
<dbReference type="GO" id="GO:0016702">
    <property type="term" value="F:oxidoreductase activity, acting on single donors with incorporation of molecular oxygen, incorporation of two atoms of oxygen"/>
    <property type="evidence" value="ECO:0007669"/>
    <property type="project" value="InterPro"/>
</dbReference>
<dbReference type="Proteomes" id="UP000515151">
    <property type="component" value="Chromosome 5"/>
</dbReference>
<evidence type="ECO:0000256" key="9">
    <source>
        <dbReference type="ARBA" id="ARBA00023004"/>
    </source>
</evidence>
<dbReference type="Gene3D" id="3.10.450.60">
    <property type="match status" value="1"/>
</dbReference>
<dbReference type="InterPro" id="IPR001024">
    <property type="entry name" value="PLAT/LH2_dom"/>
</dbReference>
<evidence type="ECO:0000256" key="5">
    <source>
        <dbReference type="ARBA" id="ARBA00022767"/>
    </source>
</evidence>
<dbReference type="InterPro" id="IPR001246">
    <property type="entry name" value="LipOase_plant"/>
</dbReference>
<accession>A0A6P8DUE8</accession>
<dbReference type="Gene3D" id="4.10.372.10">
    <property type="entry name" value="Lipoxygenase-1, Domain 3"/>
    <property type="match status" value="1"/>
</dbReference>
<dbReference type="SUPFAM" id="SSF49723">
    <property type="entry name" value="Lipase/lipooxygenase domain (PLAT/LH2 domain)"/>
    <property type="match status" value="1"/>
</dbReference>
<evidence type="ECO:0000256" key="2">
    <source>
        <dbReference type="ARBA" id="ARBA00009419"/>
    </source>
</evidence>
<evidence type="ECO:0000256" key="14">
    <source>
        <dbReference type="SAM" id="MobiDB-lite"/>
    </source>
</evidence>
<dbReference type="PROSITE" id="PS51393">
    <property type="entry name" value="LIPOXYGENASE_3"/>
    <property type="match status" value="1"/>
</dbReference>
<dbReference type="InterPro" id="IPR013819">
    <property type="entry name" value="LipOase_C"/>
</dbReference>
<dbReference type="GO" id="GO:0006633">
    <property type="term" value="P:fatty acid biosynthetic process"/>
    <property type="evidence" value="ECO:0007669"/>
    <property type="project" value="UniProtKB-KW"/>
</dbReference>
<dbReference type="OrthoDB" id="407298at2759"/>
<dbReference type="Gene3D" id="4.10.375.10">
    <property type="entry name" value="Lipoxygenase-1, Domain 2"/>
    <property type="match status" value="1"/>
</dbReference>
<evidence type="ECO:0000256" key="12">
    <source>
        <dbReference type="RuleBase" id="RU003974"/>
    </source>
</evidence>
<reference evidence="17" key="2">
    <citation type="submission" date="2025-08" db="UniProtKB">
        <authorList>
            <consortium name="RefSeq"/>
        </authorList>
    </citation>
    <scope>IDENTIFICATION</scope>
    <source>
        <tissue evidence="17">Leaf</tissue>
    </source>
</reference>
<keyword evidence="16" id="KW-1185">Reference proteome</keyword>
<reference evidence="16" key="1">
    <citation type="journal article" date="2020" name="Plant Biotechnol. J.">
        <title>The pomegranate (Punica granatum L.) draft genome dissects genetic divergence between soft- and hard-seeded cultivars.</title>
        <authorList>
            <person name="Luo X."/>
            <person name="Li H."/>
            <person name="Wu Z."/>
            <person name="Yao W."/>
            <person name="Zhao P."/>
            <person name="Cao D."/>
            <person name="Yu H."/>
            <person name="Li K."/>
            <person name="Poudel K."/>
            <person name="Zhao D."/>
            <person name="Zhang F."/>
            <person name="Xia X."/>
            <person name="Chen L."/>
            <person name="Wang Q."/>
            <person name="Jing D."/>
            <person name="Cao S."/>
        </authorList>
    </citation>
    <scope>NUCLEOTIDE SEQUENCE [LARGE SCALE GENOMIC DNA]</scope>
    <source>
        <strain evidence="16">cv. Tunisia</strain>
    </source>
</reference>
<dbReference type="GeneID" id="116207074"/>
<sequence>MAIRVSSDSLTAFPKALPIKFSIQKHPNVKFISSANLWRRRDRVHLPRKATTLNYAKEAIDVPKDLFDQRADSMEELVGVELIKLKAVVAITNSKRDCLREVMLAAFEAFNANPSHGFVSLQLVSNTFDPRTMKPKLSKEATLPLKPNGNIMAHGGNRRTINHDVEFAVESNFGIPGALLVTNKGDKELFLENINIEGIADFVCNSWVRPDKVNNEKRIFFCNKVYLPNETPEGLKELREEELRQLRGDGEGVRLMSDRIYDYDVYNDIGDPDKGLDLVRPTLGGEENPHPRRCRTGRPAANTDERAESRVEDHDKTPIYVPRDETLADSKREAVNRDKLKGILRNIVPSLVARLSTESDVLKGFSDVNGLYRERSLVQPESQKNRIIEKLPIARVLCKIQGLAEEIVKFEPPKIISGDNGCCLRDDDFGRQVLAGINTLSIECLREFPPKSKLDPSIYPLQSALKEEHIIGHLDGMSLQKAIEEKKLFILDYHDIYLPFLNQINALEGRKAYATRAIFFLTSAGTLKPIAIELSLPPSGGNIPSNRVLSPPVDATSNWLWQMGKAHVCSNDAGVHQLVHHWLRTHACMEPFIIAAHRQMSRMHPIFKLLEPHMRYTLKINAMARETLINAGGIIETDFTPGHYCMLMSCAAYRDWWRFDFEGLPSDLIRRGMAVADESKPHGVKLVIEDYPYASDGLLIWSAIERLVQTYVNYYYPNSSTIWSDTELQAWYAESVNVGHADLRHASWWPKLLTPSDLSSILSTLIWISSAQHAALNFGQYPYGGYVPSRPPLMRRLLPDETDPDYPIFMADPQGYFTSALPSLFQATKFMAVIDIISAHSPDEEYVGERRDLSAWSADPEIVEAFFKFSTEIKAIEKEIEKRNSDPSLKNRCGAGISPYQLLLPTSQPGVTGRGVPNSITV</sequence>
<name>A0A6P8DUE8_PUNGR</name>
<organism evidence="16 17">
    <name type="scientific">Punica granatum</name>
    <name type="common">Pomegranate</name>
    <dbReference type="NCBI Taxonomy" id="22663"/>
    <lineage>
        <taxon>Eukaryota</taxon>
        <taxon>Viridiplantae</taxon>
        <taxon>Streptophyta</taxon>
        <taxon>Embryophyta</taxon>
        <taxon>Tracheophyta</taxon>
        <taxon>Spermatophyta</taxon>
        <taxon>Magnoliopsida</taxon>
        <taxon>eudicotyledons</taxon>
        <taxon>Gunneridae</taxon>
        <taxon>Pentapetalae</taxon>
        <taxon>rosids</taxon>
        <taxon>malvids</taxon>
        <taxon>Myrtales</taxon>
        <taxon>Lythraceae</taxon>
        <taxon>Punica</taxon>
    </lineage>
</organism>
<dbReference type="InterPro" id="IPR020834">
    <property type="entry name" value="LipOase_CS"/>
</dbReference>
<evidence type="ECO:0000256" key="6">
    <source>
        <dbReference type="ARBA" id="ARBA00022832"/>
    </source>
</evidence>
<dbReference type="GO" id="GO:0031408">
    <property type="term" value="P:oxylipin biosynthetic process"/>
    <property type="evidence" value="ECO:0007669"/>
    <property type="project" value="UniProtKB-UniRule"/>
</dbReference>
<dbReference type="InterPro" id="IPR000907">
    <property type="entry name" value="LipOase"/>
</dbReference>
<dbReference type="PRINTS" id="PR00468">
    <property type="entry name" value="PLTLPOXGNASE"/>
</dbReference>
<dbReference type="InterPro" id="IPR020833">
    <property type="entry name" value="LipOase_Fe_BS"/>
</dbReference>
<dbReference type="RefSeq" id="XP_031395793.1">
    <property type="nucleotide sequence ID" value="XM_031539933.1"/>
</dbReference>
<evidence type="ECO:0000259" key="15">
    <source>
        <dbReference type="PROSITE" id="PS51393"/>
    </source>
</evidence>
<comment type="pathway">
    <text evidence="13">Lipid metabolism; oxylipin biosynthesis.</text>
</comment>
<evidence type="ECO:0000256" key="7">
    <source>
        <dbReference type="ARBA" id="ARBA00022964"/>
    </source>
</evidence>
<evidence type="ECO:0000256" key="8">
    <source>
        <dbReference type="ARBA" id="ARBA00023002"/>
    </source>
</evidence>
<dbReference type="AlphaFoldDB" id="A0A6P8DUE8"/>
<evidence type="ECO:0000256" key="4">
    <source>
        <dbReference type="ARBA" id="ARBA00022723"/>
    </source>
</evidence>
<protein>
    <recommendedName>
        <fullName evidence="13">Lipoxygenase</fullName>
        <ecNumber evidence="13">1.13.11.-</ecNumber>
    </recommendedName>
</protein>
<keyword evidence="8 12" id="KW-0560">Oxidoreductase</keyword>
<dbReference type="Pfam" id="PF00305">
    <property type="entry name" value="Lipoxygenase"/>
    <property type="match status" value="1"/>
</dbReference>
<dbReference type="Gene3D" id="1.20.245.10">
    <property type="entry name" value="Lipoxygenase-1, Domain 5"/>
    <property type="match status" value="1"/>
</dbReference>
<proteinExistence type="inferred from homology"/>
<dbReference type="EC" id="1.13.11.-" evidence="13"/>
<keyword evidence="6" id="KW-0276">Fatty acid metabolism</keyword>
<feature type="region of interest" description="Disordered" evidence="14">
    <location>
        <begin position="282"/>
        <end position="313"/>
    </location>
</feature>
<evidence type="ECO:0000256" key="10">
    <source>
        <dbReference type="ARBA" id="ARBA00023098"/>
    </source>
</evidence>
<keyword evidence="9 12" id="KW-0408">Iron</keyword>
<dbReference type="PANTHER" id="PTHR11771">
    <property type="entry name" value="LIPOXYGENASE"/>
    <property type="match status" value="1"/>
</dbReference>